<protein>
    <recommendedName>
        <fullName evidence="6">Cytochrome c domain-containing protein</fullName>
    </recommendedName>
</protein>
<feature type="domain" description="Cytochrome c" evidence="6">
    <location>
        <begin position="137"/>
        <end position="235"/>
    </location>
</feature>
<dbReference type="EMBL" id="FOMS01000001">
    <property type="protein sequence ID" value="SFD47137.1"/>
    <property type="molecule type" value="Genomic_DNA"/>
</dbReference>
<dbReference type="GO" id="GO:0020037">
    <property type="term" value="F:heme binding"/>
    <property type="evidence" value="ECO:0007669"/>
    <property type="project" value="InterPro"/>
</dbReference>
<evidence type="ECO:0000313" key="7">
    <source>
        <dbReference type="EMBL" id="SFD47137.1"/>
    </source>
</evidence>
<evidence type="ECO:0000256" key="4">
    <source>
        <dbReference type="PROSITE-ProRule" id="PRU00433"/>
    </source>
</evidence>
<evidence type="ECO:0000256" key="3">
    <source>
        <dbReference type="ARBA" id="ARBA00023004"/>
    </source>
</evidence>
<feature type="region of interest" description="Disordered" evidence="5">
    <location>
        <begin position="121"/>
        <end position="140"/>
    </location>
</feature>
<evidence type="ECO:0000313" key="8">
    <source>
        <dbReference type="Proteomes" id="UP000325289"/>
    </source>
</evidence>
<evidence type="ECO:0000256" key="1">
    <source>
        <dbReference type="ARBA" id="ARBA00022617"/>
    </source>
</evidence>
<dbReference type="Pfam" id="PF00034">
    <property type="entry name" value="Cytochrom_C"/>
    <property type="match status" value="1"/>
</dbReference>
<organism evidence="7 8">
    <name type="scientific">Roseivivax sediminis</name>
    <dbReference type="NCBI Taxonomy" id="936889"/>
    <lineage>
        <taxon>Bacteria</taxon>
        <taxon>Pseudomonadati</taxon>
        <taxon>Pseudomonadota</taxon>
        <taxon>Alphaproteobacteria</taxon>
        <taxon>Rhodobacterales</taxon>
        <taxon>Roseobacteraceae</taxon>
        <taxon>Roseivivax</taxon>
    </lineage>
</organism>
<dbReference type="InterPro" id="IPR036909">
    <property type="entry name" value="Cyt_c-like_dom_sf"/>
</dbReference>
<dbReference type="GO" id="GO:0046872">
    <property type="term" value="F:metal ion binding"/>
    <property type="evidence" value="ECO:0007669"/>
    <property type="project" value="UniProtKB-KW"/>
</dbReference>
<dbReference type="AlphaFoldDB" id="A0A1I1SL02"/>
<keyword evidence="3 4" id="KW-0408">Iron</keyword>
<evidence type="ECO:0000256" key="5">
    <source>
        <dbReference type="SAM" id="MobiDB-lite"/>
    </source>
</evidence>
<evidence type="ECO:0000259" key="6">
    <source>
        <dbReference type="PROSITE" id="PS51007"/>
    </source>
</evidence>
<evidence type="ECO:0000256" key="2">
    <source>
        <dbReference type="ARBA" id="ARBA00022723"/>
    </source>
</evidence>
<keyword evidence="8" id="KW-1185">Reference proteome</keyword>
<name>A0A1I1SL02_9RHOB</name>
<dbReference type="OrthoDB" id="7365807at2"/>
<proteinExistence type="predicted"/>
<dbReference type="PROSITE" id="PS51007">
    <property type="entry name" value="CYTC"/>
    <property type="match status" value="1"/>
</dbReference>
<dbReference type="RefSeq" id="WP_149754027.1">
    <property type="nucleotide sequence ID" value="NZ_FOMS01000001.1"/>
</dbReference>
<keyword evidence="1 4" id="KW-0349">Heme</keyword>
<dbReference type="Proteomes" id="UP000325289">
    <property type="component" value="Unassembled WGS sequence"/>
</dbReference>
<reference evidence="7 8" key="1">
    <citation type="submission" date="2016-10" db="EMBL/GenBank/DDBJ databases">
        <authorList>
            <person name="Varghese N."/>
            <person name="Submissions S."/>
        </authorList>
    </citation>
    <scope>NUCLEOTIDE SEQUENCE [LARGE SCALE GENOMIC DNA]</scope>
    <source>
        <strain evidence="8">YIM D21,KCTC 23444,ACCC 10710</strain>
    </source>
</reference>
<dbReference type="Gene3D" id="1.10.760.10">
    <property type="entry name" value="Cytochrome c-like domain"/>
    <property type="match status" value="1"/>
</dbReference>
<accession>A0A1I1SL02</accession>
<keyword evidence="2 4" id="KW-0479">Metal-binding</keyword>
<dbReference type="SUPFAM" id="SSF46626">
    <property type="entry name" value="Cytochrome c"/>
    <property type="match status" value="1"/>
</dbReference>
<gene>
    <name evidence="7" type="ORF">SAMN04515678_101217</name>
</gene>
<dbReference type="GO" id="GO:0009055">
    <property type="term" value="F:electron transfer activity"/>
    <property type="evidence" value="ECO:0007669"/>
    <property type="project" value="InterPro"/>
</dbReference>
<sequence length="246" mass="26133">MRRAMILAAALSCGSAGAQEDSDRRFRLAVPEALVDSGLIDYLAPRFSLKTATQVVRVAPGAAADARFGAEGAVVFEGPERAWHLDTGDDPDAAAFADWLRSDIGRRTVESYEVAGRTPFSAETRPAKAETGPVPDGDASEGATLAKLHCGRCHVVDDADRMGAIGSTPSFSVLRTFPDWAERFAAFYALNPHPAFTQIDEVTAPFAAHQPSPIVPLEMTLDELDDIVAYVGAIPPADLGAPIEAR</sequence>
<dbReference type="InterPro" id="IPR009056">
    <property type="entry name" value="Cyt_c-like_dom"/>
</dbReference>